<keyword evidence="3" id="KW-1185">Reference proteome</keyword>
<reference evidence="2 3" key="1">
    <citation type="journal article" date="2025" name="Microbiol. Resour. Announc.">
        <title>Draft genome sequences for Neonectria magnoliae and Neonectria punicea, canker pathogens of Liriodendron tulipifera and Acer saccharum in West Virginia.</title>
        <authorList>
            <person name="Petronek H.M."/>
            <person name="Kasson M.T."/>
            <person name="Metheny A.M."/>
            <person name="Stauder C.M."/>
            <person name="Lovett B."/>
            <person name="Lynch S.C."/>
            <person name="Garnas J.R."/>
            <person name="Kasson L.R."/>
            <person name="Stajich J.E."/>
        </authorList>
    </citation>
    <scope>NUCLEOTIDE SEQUENCE [LARGE SCALE GENOMIC DNA]</scope>
    <source>
        <strain evidence="2 3">NRRL 64653</strain>
    </source>
</reference>
<protein>
    <recommendedName>
        <fullName evidence="4">NAD(P)-binding domain-containing protein</fullName>
    </recommendedName>
</protein>
<dbReference type="Proteomes" id="UP001498476">
    <property type="component" value="Unassembled WGS sequence"/>
</dbReference>
<dbReference type="InterPro" id="IPR036291">
    <property type="entry name" value="NAD(P)-bd_dom_sf"/>
</dbReference>
<accession>A0ABR1GL31</accession>
<name>A0ABR1GL31_9HYPO</name>
<organism evidence="2 3">
    <name type="scientific">Neonectria punicea</name>
    <dbReference type="NCBI Taxonomy" id="979145"/>
    <lineage>
        <taxon>Eukaryota</taxon>
        <taxon>Fungi</taxon>
        <taxon>Dikarya</taxon>
        <taxon>Ascomycota</taxon>
        <taxon>Pezizomycotina</taxon>
        <taxon>Sordariomycetes</taxon>
        <taxon>Hypocreomycetidae</taxon>
        <taxon>Hypocreales</taxon>
        <taxon>Nectriaceae</taxon>
        <taxon>Neonectria</taxon>
    </lineage>
</organism>
<dbReference type="EMBL" id="JAZAVJ010000295">
    <property type="protein sequence ID" value="KAK7402576.1"/>
    <property type="molecule type" value="Genomic_DNA"/>
</dbReference>
<evidence type="ECO:0008006" key="4">
    <source>
        <dbReference type="Google" id="ProtNLM"/>
    </source>
</evidence>
<evidence type="ECO:0000256" key="1">
    <source>
        <dbReference type="ARBA" id="ARBA00038376"/>
    </source>
</evidence>
<sequence>MAVKAAVIGACGATLIHVLSWTLLAGHSAAALVRDSSKLKKMLYSHGVSEETVESHLTIVEGSSRDVKAVVNLLRNDPQLIFSGITSLPEFGYNPFRPIGMRDATITGDSATAVIDALRELKSTNSISNAPVFVPISSTGHGSQRDQPHLLIPLYMWLLPIAQAGTAALEKAVREAGTEVNSPLGGYIMLRPPLLTHGPMKGTKSLRVGWIWEDDMYRIKDQEEHGVEIGYTVSRQDLARWISEQLVTGDFQIWKGRCVNLTY</sequence>
<dbReference type="PANTHER" id="PTHR15020">
    <property type="entry name" value="FLAVIN REDUCTASE-RELATED"/>
    <property type="match status" value="1"/>
</dbReference>
<gene>
    <name evidence="2" type="ORF">QQX98_011681</name>
</gene>
<evidence type="ECO:0000313" key="3">
    <source>
        <dbReference type="Proteomes" id="UP001498476"/>
    </source>
</evidence>
<comment type="caution">
    <text evidence="2">The sequence shown here is derived from an EMBL/GenBank/DDBJ whole genome shotgun (WGS) entry which is preliminary data.</text>
</comment>
<proteinExistence type="inferred from homology"/>
<comment type="similarity">
    <text evidence="1">Belongs to the avfA family.</text>
</comment>
<dbReference type="Gene3D" id="3.40.50.720">
    <property type="entry name" value="NAD(P)-binding Rossmann-like Domain"/>
    <property type="match status" value="1"/>
</dbReference>
<evidence type="ECO:0000313" key="2">
    <source>
        <dbReference type="EMBL" id="KAK7402576.1"/>
    </source>
</evidence>
<dbReference type="PANTHER" id="PTHR15020:SF50">
    <property type="entry name" value="UPF0659 PROTEIN YMR090W"/>
    <property type="match status" value="1"/>
</dbReference>
<dbReference type="SUPFAM" id="SSF51735">
    <property type="entry name" value="NAD(P)-binding Rossmann-fold domains"/>
    <property type="match status" value="1"/>
</dbReference>